<dbReference type="RefSeq" id="WP_170036708.1">
    <property type="nucleotide sequence ID" value="NZ_JABDTL010000002.1"/>
</dbReference>
<reference evidence="1 2" key="1">
    <citation type="submission" date="2020-08" db="EMBL/GenBank/DDBJ databases">
        <title>Genomic Encyclopedia of Type Strains, Phase IV (KMG-IV): sequencing the most valuable type-strain genomes for metagenomic binning, comparative biology and taxonomic classification.</title>
        <authorList>
            <person name="Goeker M."/>
        </authorList>
    </citation>
    <scope>NUCLEOTIDE SEQUENCE [LARGE SCALE GENOMIC DNA]</scope>
    <source>
        <strain evidence="1 2">DSM 29007</strain>
    </source>
</reference>
<name>A0A841H0B9_9BACT</name>
<evidence type="ECO:0000313" key="2">
    <source>
        <dbReference type="Proteomes" id="UP000582837"/>
    </source>
</evidence>
<accession>A0A841H0B9</accession>
<organism evidence="1 2">
    <name type="scientific">Longimicrobium terrae</name>
    <dbReference type="NCBI Taxonomy" id="1639882"/>
    <lineage>
        <taxon>Bacteria</taxon>
        <taxon>Pseudomonadati</taxon>
        <taxon>Gemmatimonadota</taxon>
        <taxon>Longimicrobiia</taxon>
        <taxon>Longimicrobiales</taxon>
        <taxon>Longimicrobiaceae</taxon>
        <taxon>Longimicrobium</taxon>
    </lineage>
</organism>
<dbReference type="Proteomes" id="UP000582837">
    <property type="component" value="Unassembled WGS sequence"/>
</dbReference>
<sequence>MAENLEPGFSLTGRVMDGKVVLDPFNVTAAEPTDPDRGPDAGGTFVAVNAPFDPESVDAELAGAELVEA</sequence>
<keyword evidence="2" id="KW-1185">Reference proteome</keyword>
<gene>
    <name evidence="1" type="ORF">HNQ61_003040</name>
</gene>
<dbReference type="AlphaFoldDB" id="A0A841H0B9"/>
<comment type="caution">
    <text evidence="1">The sequence shown here is derived from an EMBL/GenBank/DDBJ whole genome shotgun (WGS) entry which is preliminary data.</text>
</comment>
<protein>
    <submittedName>
        <fullName evidence="1">Uncharacterized protein</fullName>
    </submittedName>
</protein>
<proteinExistence type="predicted"/>
<dbReference type="EMBL" id="JACHIA010000008">
    <property type="protein sequence ID" value="MBB6071416.1"/>
    <property type="molecule type" value="Genomic_DNA"/>
</dbReference>
<evidence type="ECO:0000313" key="1">
    <source>
        <dbReference type="EMBL" id="MBB6071416.1"/>
    </source>
</evidence>